<dbReference type="Pfam" id="PF00756">
    <property type="entry name" value="Esterase"/>
    <property type="match status" value="1"/>
</dbReference>
<name>A0A841JHB1_9SPHI</name>
<organism evidence="5 6">
    <name type="scientific">Mucilaginibacter lappiensis</name>
    <dbReference type="NCBI Taxonomy" id="354630"/>
    <lineage>
        <taxon>Bacteria</taxon>
        <taxon>Pseudomonadati</taxon>
        <taxon>Bacteroidota</taxon>
        <taxon>Sphingobacteriia</taxon>
        <taxon>Sphingobacteriales</taxon>
        <taxon>Sphingobacteriaceae</taxon>
        <taxon>Mucilaginibacter</taxon>
    </lineage>
</organism>
<evidence type="ECO:0000313" key="6">
    <source>
        <dbReference type="Proteomes" id="UP000548326"/>
    </source>
</evidence>
<dbReference type="InterPro" id="IPR029058">
    <property type="entry name" value="AB_hydrolase_fold"/>
</dbReference>
<dbReference type="PROSITE" id="PS51820">
    <property type="entry name" value="PA14"/>
    <property type="match status" value="1"/>
</dbReference>
<dbReference type="InterPro" id="IPR052558">
    <property type="entry name" value="Siderophore_Hydrolase_D"/>
</dbReference>
<comment type="similarity">
    <text evidence="1">Belongs to the esterase D family.</text>
</comment>
<evidence type="ECO:0000256" key="3">
    <source>
        <dbReference type="SAM" id="SignalP"/>
    </source>
</evidence>
<dbReference type="InterPro" id="IPR011658">
    <property type="entry name" value="PA14_dom"/>
</dbReference>
<keyword evidence="2 5" id="KW-0378">Hydrolase</keyword>
<dbReference type="SUPFAM" id="SSF56988">
    <property type="entry name" value="Anthrax protective antigen"/>
    <property type="match status" value="1"/>
</dbReference>
<protein>
    <submittedName>
        <fullName evidence="5">Putative alpha/beta superfamily hydrolase</fullName>
    </submittedName>
</protein>
<dbReference type="Gene3D" id="3.40.50.1820">
    <property type="entry name" value="alpha/beta hydrolase"/>
    <property type="match status" value="1"/>
</dbReference>
<dbReference type="EMBL" id="JACHCA010000014">
    <property type="protein sequence ID" value="MBB6130290.1"/>
    <property type="molecule type" value="Genomic_DNA"/>
</dbReference>
<evidence type="ECO:0000259" key="4">
    <source>
        <dbReference type="PROSITE" id="PS51820"/>
    </source>
</evidence>
<feature type="chain" id="PRO_5032703022" evidence="3">
    <location>
        <begin position="26"/>
        <end position="511"/>
    </location>
</feature>
<dbReference type="SMART" id="SM00758">
    <property type="entry name" value="PA14"/>
    <property type="match status" value="1"/>
</dbReference>
<evidence type="ECO:0000256" key="2">
    <source>
        <dbReference type="ARBA" id="ARBA00022801"/>
    </source>
</evidence>
<dbReference type="InterPro" id="IPR037524">
    <property type="entry name" value="PA14/GLEYA"/>
</dbReference>
<dbReference type="PANTHER" id="PTHR40841">
    <property type="entry name" value="SIDEROPHORE TRIACETYLFUSARININE C ESTERASE"/>
    <property type="match status" value="1"/>
</dbReference>
<feature type="domain" description="PA14" evidence="4">
    <location>
        <begin position="363"/>
        <end position="504"/>
    </location>
</feature>
<evidence type="ECO:0000256" key="1">
    <source>
        <dbReference type="ARBA" id="ARBA00005622"/>
    </source>
</evidence>
<dbReference type="Pfam" id="PF13290">
    <property type="entry name" value="CHB_HEX_C_1"/>
    <property type="match status" value="1"/>
</dbReference>
<dbReference type="InterPro" id="IPR000801">
    <property type="entry name" value="Esterase-like"/>
</dbReference>
<gene>
    <name evidence="5" type="ORF">HDF22_004430</name>
</gene>
<dbReference type="InterPro" id="IPR059177">
    <property type="entry name" value="GH29D-like_dom"/>
</dbReference>
<sequence length="511" mass="58117">MKNKTYSLLILLILQIGGLANLAKAQDTVIRKIDHGKLDSINSDILKQKRLIEVFTPANYKPGSTDKYDVLYVLDGGNWNTGLILQVQHFLENENYMPPTIIVSIMGIDRNKDLTPTHMDDWKTSGGADKFLSFIKNELIPHIDKTYPSNGDNTLWGHSLGGLFVMYALLNEPKTFKSYIAVDPSLWWDKLYLPKMAAGKLPALAGLNTILFMGGREGNDGKGMKIDTMSTILKKAAPADLTWKFVTYPEETHASVRLKTTYDALKFSYAGFNNQIEFHPMNGIVLKDKPIKIWYFNDTTKVHYTLDGTVPTVSSKQMQSEITLTGAAKVTNKHFTIRSRYDRVTTGDFMIGKTFPAISKPGNIKPGGFNYTYYEGKWEEWPDFKNLKNPVKIGLTNNDFDVDKIQRKNNNLALLIDGLLEAKEDGYYIFILDSDKGSKLYLDNKLLMKWDGSYNQPCTYILPLAKGFHALRLEYFHKYEGFKLKLSYLTPSILNTKKPIEIPLDLQYHHQ</sequence>
<dbReference type="AlphaFoldDB" id="A0A841JHB1"/>
<dbReference type="GO" id="GO:0016788">
    <property type="term" value="F:hydrolase activity, acting on ester bonds"/>
    <property type="evidence" value="ECO:0007669"/>
    <property type="project" value="TreeGrafter"/>
</dbReference>
<keyword evidence="3" id="KW-0732">Signal</keyword>
<dbReference type="Gene3D" id="3.90.182.10">
    <property type="entry name" value="Toxin - Anthrax Protective Antigen,domain 1"/>
    <property type="match status" value="1"/>
</dbReference>
<reference evidence="5 6" key="1">
    <citation type="submission" date="2020-08" db="EMBL/GenBank/DDBJ databases">
        <title>Genomic Encyclopedia of Type Strains, Phase IV (KMG-V): Genome sequencing to study the core and pangenomes of soil and plant-associated prokaryotes.</title>
        <authorList>
            <person name="Whitman W."/>
        </authorList>
    </citation>
    <scope>NUCLEOTIDE SEQUENCE [LARGE SCALE GENOMIC DNA]</scope>
    <source>
        <strain evidence="5 6">MP601</strain>
    </source>
</reference>
<evidence type="ECO:0000313" key="5">
    <source>
        <dbReference type="EMBL" id="MBB6130290.1"/>
    </source>
</evidence>
<dbReference type="Pfam" id="PF07691">
    <property type="entry name" value="PA14"/>
    <property type="match status" value="1"/>
</dbReference>
<dbReference type="RefSeq" id="WP_183589133.1">
    <property type="nucleotide sequence ID" value="NZ_JACHCA010000014.1"/>
</dbReference>
<dbReference type="Proteomes" id="UP000548326">
    <property type="component" value="Unassembled WGS sequence"/>
</dbReference>
<dbReference type="PANTHER" id="PTHR40841:SF2">
    <property type="entry name" value="SIDEROPHORE-DEGRADING ESTERASE (EUROFUNG)"/>
    <property type="match status" value="1"/>
</dbReference>
<proteinExistence type="inferred from homology"/>
<dbReference type="SUPFAM" id="SSF53474">
    <property type="entry name" value="alpha/beta-Hydrolases"/>
    <property type="match status" value="1"/>
</dbReference>
<feature type="signal peptide" evidence="3">
    <location>
        <begin position="1"/>
        <end position="25"/>
    </location>
</feature>
<accession>A0A841JHB1</accession>
<comment type="caution">
    <text evidence="5">The sequence shown here is derived from an EMBL/GenBank/DDBJ whole genome shotgun (WGS) entry which is preliminary data.</text>
</comment>